<dbReference type="PANTHER" id="PTHR43699">
    <property type="entry name" value="3-DEHYDROQUINATE DEHYDRATASE"/>
    <property type="match status" value="1"/>
</dbReference>
<keyword evidence="5" id="KW-0704">Schiff base</keyword>
<dbReference type="EC" id="4.2.1.10" evidence="2"/>
<dbReference type="PROSITE" id="PS01028">
    <property type="entry name" value="DEHYDROQUINASE_I"/>
    <property type="match status" value="1"/>
</dbReference>
<dbReference type="EMBL" id="FXZB01000010">
    <property type="protein sequence ID" value="SMX79279.1"/>
    <property type="molecule type" value="Genomic_DNA"/>
</dbReference>
<reference evidence="10" key="3">
    <citation type="submission" date="2017-03" db="EMBL/GenBank/DDBJ databases">
        <authorList>
            <person name="Monnet C."/>
        </authorList>
    </citation>
    <scope>NUCLEOTIDE SEQUENCE [LARGE SCALE GENOMIC DNA]</scope>
    <source>
        <strain evidence="10">ATCC 9175</strain>
    </source>
</reference>
<evidence type="ECO:0000256" key="1">
    <source>
        <dbReference type="ARBA" id="ARBA00001864"/>
    </source>
</evidence>
<dbReference type="GO" id="GO:0046279">
    <property type="term" value="P:3,4-dihydroxybenzoate biosynthetic process"/>
    <property type="evidence" value="ECO:0007669"/>
    <property type="project" value="UniProtKB-ARBA"/>
</dbReference>
<dbReference type="AlphaFoldDB" id="A0A1D7W8P4"/>
<dbReference type="InterPro" id="IPR018508">
    <property type="entry name" value="3-dehydroquinate_DH_AS"/>
</dbReference>
<evidence type="ECO:0000313" key="8">
    <source>
        <dbReference type="EMBL" id="SMX79279.1"/>
    </source>
</evidence>
<evidence type="ECO:0000256" key="4">
    <source>
        <dbReference type="ARBA" id="ARBA00023239"/>
    </source>
</evidence>
<evidence type="ECO:0000256" key="6">
    <source>
        <dbReference type="ARBA" id="ARBA00073643"/>
    </source>
</evidence>
<dbReference type="CDD" id="cd00502">
    <property type="entry name" value="DHQase_I"/>
    <property type="match status" value="1"/>
</dbReference>
<organism evidence="7 9">
    <name type="scientific">Brevibacterium aurantiacum</name>
    <dbReference type="NCBI Taxonomy" id="273384"/>
    <lineage>
        <taxon>Bacteria</taxon>
        <taxon>Bacillati</taxon>
        <taxon>Actinomycetota</taxon>
        <taxon>Actinomycetes</taxon>
        <taxon>Micrococcales</taxon>
        <taxon>Brevibacteriaceae</taxon>
        <taxon>Brevibacterium</taxon>
    </lineage>
</organism>
<dbReference type="KEGG" id="blin:BLSMQ_3644"/>
<evidence type="ECO:0000313" key="10">
    <source>
        <dbReference type="Proteomes" id="UP000234525"/>
    </source>
</evidence>
<dbReference type="eggNOG" id="COG0710">
    <property type="taxonomic scope" value="Bacteria"/>
</dbReference>
<keyword evidence="4 7" id="KW-0456">Lyase</keyword>
<dbReference type="Pfam" id="PF01487">
    <property type="entry name" value="DHquinase_I"/>
    <property type="match status" value="1"/>
</dbReference>
<sequence length="303" mass="30842">MKQLPFLNDAADHRAAVDSSTPAATPAAANPRRPAIIVPVQATAAEEIARQCGAIADTGAVDVIEWRIDPVIAAVTSVRNTDSNAAATADSAEMEPRDLAEAVLNLAPYVTAAGLPVLMTLRTGFEGGQAEVGEDVYTEVLRTVISGLAEEAGLPEPAKRSAGVTWALDVEIERSGATELIEAAQDRGISVVASHHNFAGTDSAEAMGATFTAMADAGADVAKIAMMPTSGADVAELLGATARAEETLGIPVLGISMGQLGRASRIMGADFGSCATFAQLGESSAPGQIAVADLAGVIDELYG</sequence>
<evidence type="ECO:0000256" key="2">
    <source>
        <dbReference type="ARBA" id="ARBA00012060"/>
    </source>
</evidence>
<dbReference type="Proteomes" id="UP000234525">
    <property type="component" value="Unassembled WGS sequence"/>
</dbReference>
<evidence type="ECO:0000313" key="9">
    <source>
        <dbReference type="Proteomes" id="UP000094793"/>
    </source>
</evidence>
<evidence type="ECO:0000256" key="5">
    <source>
        <dbReference type="ARBA" id="ARBA00023270"/>
    </source>
</evidence>
<dbReference type="PANTHER" id="PTHR43699:SF1">
    <property type="entry name" value="3-DEHYDROQUINATE DEHYDRATASE"/>
    <property type="match status" value="1"/>
</dbReference>
<keyword evidence="10" id="KW-1185">Reference proteome</keyword>
<proteinExistence type="predicted"/>
<dbReference type="InterPro" id="IPR001381">
    <property type="entry name" value="DHquinase_I"/>
</dbReference>
<reference evidence="8" key="4">
    <citation type="submission" date="2017-03" db="EMBL/GenBank/DDBJ databases">
        <authorList>
            <person name="Afonso C.L."/>
            <person name="Miller P.J."/>
            <person name="Scott M.A."/>
            <person name="Spackman E."/>
            <person name="Goraichik I."/>
            <person name="Dimitrov K.M."/>
            <person name="Suarez D.L."/>
            <person name="Swayne D.E."/>
        </authorList>
    </citation>
    <scope>NUCLEOTIDE SEQUENCE [LARGE SCALE GENOMIC DNA]</scope>
    <source>
        <strain evidence="8">ATCC 9175</strain>
    </source>
</reference>
<accession>A0A2H1IVN5</accession>
<dbReference type="FunFam" id="3.20.20.70:FF:000047">
    <property type="entry name" value="3-dehydroquinate dehydratase"/>
    <property type="match status" value="1"/>
</dbReference>
<gene>
    <name evidence="8" type="ORF">BAUR9175_01753</name>
    <name evidence="7" type="ORF">BLSMQ_3644</name>
</gene>
<protein>
    <recommendedName>
        <fullName evidence="6">3-dehydroquinate dehydratase</fullName>
        <ecNumber evidence="2">4.2.1.10</ecNumber>
    </recommendedName>
</protein>
<dbReference type="RefSeq" id="WP_029416731.1">
    <property type="nucleotide sequence ID" value="NZ_AAGP01000006.1"/>
</dbReference>
<dbReference type="GO" id="GO:0009073">
    <property type="term" value="P:aromatic amino acid family biosynthetic process"/>
    <property type="evidence" value="ECO:0007669"/>
    <property type="project" value="UniProtKB-KW"/>
</dbReference>
<dbReference type="GO" id="GO:0003855">
    <property type="term" value="F:3-dehydroquinate dehydratase activity"/>
    <property type="evidence" value="ECO:0007669"/>
    <property type="project" value="UniProtKB-EC"/>
</dbReference>
<name>A0A1D7W8P4_BREAU</name>
<dbReference type="Gene3D" id="3.20.20.70">
    <property type="entry name" value="Aldolase class I"/>
    <property type="match status" value="1"/>
</dbReference>
<accession>A0A1D7W8P4</accession>
<reference evidence="7" key="1">
    <citation type="submission" date="2016-09" db="EMBL/GenBank/DDBJ databases">
        <title>Complete Genome Sequence of Brevibacterium aurantiacum SMQ-1335.</title>
        <authorList>
            <person name="de Melo A.G."/>
            <person name="Labrie S.J."/>
            <person name="Dumaresq J."/>
            <person name="Roberts R.J."/>
            <person name="Tremblay D.M."/>
            <person name="Moineau S."/>
        </authorList>
    </citation>
    <scope>NUCLEOTIDE SEQUENCE</scope>
    <source>
        <strain evidence="7">SMQ-1335</strain>
    </source>
</reference>
<dbReference type="OrthoDB" id="9813659at2"/>
<keyword evidence="3" id="KW-0057">Aromatic amino acid biosynthesis</keyword>
<reference evidence="9" key="2">
    <citation type="submission" date="2016-09" db="EMBL/GenBank/DDBJ databases">
        <title>Complete Genome Sequence of Brevibacterium linens SMQ-1335.</title>
        <authorList>
            <person name="de Melo A.G."/>
            <person name="Labrie S.J."/>
            <person name="Dumaresq J."/>
            <person name="Roberts R.J."/>
            <person name="Tremblay D.M."/>
            <person name="Moineau S."/>
        </authorList>
    </citation>
    <scope>NUCLEOTIDE SEQUENCE [LARGE SCALE GENOMIC DNA]</scope>
    <source>
        <strain evidence="9">SMQ-1335</strain>
    </source>
</reference>
<dbReference type="Proteomes" id="UP000094793">
    <property type="component" value="Chromosome"/>
</dbReference>
<comment type="catalytic activity">
    <reaction evidence="1">
        <text>3-dehydroquinate = 3-dehydroshikimate + H2O</text>
        <dbReference type="Rhea" id="RHEA:21096"/>
        <dbReference type="ChEBI" id="CHEBI:15377"/>
        <dbReference type="ChEBI" id="CHEBI:16630"/>
        <dbReference type="ChEBI" id="CHEBI:32364"/>
        <dbReference type="EC" id="4.2.1.10"/>
    </reaction>
</comment>
<dbReference type="InterPro" id="IPR050146">
    <property type="entry name" value="Type-I_3-dehydroquinase"/>
</dbReference>
<dbReference type="InterPro" id="IPR013785">
    <property type="entry name" value="Aldolase_TIM"/>
</dbReference>
<dbReference type="SUPFAM" id="SSF51569">
    <property type="entry name" value="Aldolase"/>
    <property type="match status" value="1"/>
</dbReference>
<dbReference type="EMBL" id="CP017150">
    <property type="protein sequence ID" value="AOP55342.1"/>
    <property type="molecule type" value="Genomic_DNA"/>
</dbReference>
<keyword evidence="3" id="KW-0028">Amino-acid biosynthesis</keyword>
<evidence type="ECO:0000313" key="7">
    <source>
        <dbReference type="EMBL" id="AOP55342.1"/>
    </source>
</evidence>
<dbReference type="PATRIC" id="fig|1703.10.peg.3759"/>
<evidence type="ECO:0000256" key="3">
    <source>
        <dbReference type="ARBA" id="ARBA00023141"/>
    </source>
</evidence>